<dbReference type="PROSITE" id="PS50181">
    <property type="entry name" value="FBOX"/>
    <property type="match status" value="1"/>
</dbReference>
<feature type="region of interest" description="Disordered" evidence="1">
    <location>
        <begin position="1"/>
        <end position="20"/>
    </location>
</feature>
<accession>A0A0D7BFT5</accession>
<dbReference type="InterPro" id="IPR001810">
    <property type="entry name" value="F-box_dom"/>
</dbReference>
<dbReference type="SUPFAM" id="SSF81383">
    <property type="entry name" value="F-box domain"/>
    <property type="match status" value="1"/>
</dbReference>
<dbReference type="Proteomes" id="UP000054007">
    <property type="component" value="Unassembled WGS sequence"/>
</dbReference>
<feature type="region of interest" description="Disordered" evidence="1">
    <location>
        <begin position="194"/>
        <end position="224"/>
    </location>
</feature>
<protein>
    <recommendedName>
        <fullName evidence="2">F-box domain-containing protein</fullName>
    </recommendedName>
</protein>
<sequence>MDPEDALLTTAPTSPFDSDLDVDSLDGIDLDLLDEAMERVNASGVRPIERRPPLEVMRVKTEDVQCDSPLDEIDPSSLDDALERVKVESGDSDPLATSRRVASISTTDIVVKTEEVAEEIPRVKMEKSTDQPSVKTEDVPDALVRIKTEDVSNTPAKVKTERIVPDAVIKTEMKDEPTNSKPVELGPIFKRLWDIEPGHGQDPDSKDEFASDAGSDSSDWDNSWDDEWDSDVVAAYDRAHGPQTFFDLSKLPHDILLEILRYLDPLALFNLAQTFPFIEKMLNARTATAGGLRGRARVNISDMPPPFNGMSEEDWVRLNFVFRCDFCTGTPRTMDERDALRRVSEACGWESNALAHLEERLLVPAHTEYVPEQDELLGTRLERRNLVLDQHVKELEKKLLAVPPEARELALEGCIQDLGEILAHAKKTIMWRDEYMQDQEDELEKIVAKNLFALGYAKEVLHSRTRGPYRNIVEEVINSSMYLYTRGMIPSYGKICWERVARGAIRIAKDMRKELRGE</sequence>
<feature type="region of interest" description="Disordered" evidence="1">
    <location>
        <begin position="122"/>
        <end position="141"/>
    </location>
</feature>
<gene>
    <name evidence="3" type="ORF">CYLTODRAFT_410381</name>
</gene>
<evidence type="ECO:0000259" key="2">
    <source>
        <dbReference type="PROSITE" id="PS50181"/>
    </source>
</evidence>
<name>A0A0D7BFT5_9AGAR</name>
<dbReference type="OrthoDB" id="2322499at2759"/>
<organism evidence="3 4">
    <name type="scientific">Cylindrobasidium torrendii FP15055 ss-10</name>
    <dbReference type="NCBI Taxonomy" id="1314674"/>
    <lineage>
        <taxon>Eukaryota</taxon>
        <taxon>Fungi</taxon>
        <taxon>Dikarya</taxon>
        <taxon>Basidiomycota</taxon>
        <taxon>Agaricomycotina</taxon>
        <taxon>Agaricomycetes</taxon>
        <taxon>Agaricomycetidae</taxon>
        <taxon>Agaricales</taxon>
        <taxon>Marasmiineae</taxon>
        <taxon>Physalacriaceae</taxon>
        <taxon>Cylindrobasidium</taxon>
    </lineage>
</organism>
<dbReference type="AlphaFoldDB" id="A0A0D7BFT5"/>
<dbReference type="Pfam" id="PF00646">
    <property type="entry name" value="F-box"/>
    <property type="match status" value="1"/>
</dbReference>
<evidence type="ECO:0000313" key="4">
    <source>
        <dbReference type="Proteomes" id="UP000054007"/>
    </source>
</evidence>
<dbReference type="InterPro" id="IPR036047">
    <property type="entry name" value="F-box-like_dom_sf"/>
</dbReference>
<keyword evidence="4" id="KW-1185">Reference proteome</keyword>
<feature type="domain" description="F-box" evidence="2">
    <location>
        <begin position="245"/>
        <end position="274"/>
    </location>
</feature>
<reference evidence="3 4" key="1">
    <citation type="journal article" date="2015" name="Fungal Genet. Biol.">
        <title>Evolution of novel wood decay mechanisms in Agaricales revealed by the genome sequences of Fistulina hepatica and Cylindrobasidium torrendii.</title>
        <authorList>
            <person name="Floudas D."/>
            <person name="Held B.W."/>
            <person name="Riley R."/>
            <person name="Nagy L.G."/>
            <person name="Koehler G."/>
            <person name="Ransdell A.S."/>
            <person name="Younus H."/>
            <person name="Chow J."/>
            <person name="Chiniquy J."/>
            <person name="Lipzen A."/>
            <person name="Tritt A."/>
            <person name="Sun H."/>
            <person name="Haridas S."/>
            <person name="LaButti K."/>
            <person name="Ohm R.A."/>
            <person name="Kues U."/>
            <person name="Blanchette R.A."/>
            <person name="Grigoriev I.V."/>
            <person name="Minto R.E."/>
            <person name="Hibbett D.S."/>
        </authorList>
    </citation>
    <scope>NUCLEOTIDE SEQUENCE [LARGE SCALE GENOMIC DNA]</scope>
    <source>
        <strain evidence="3 4">FP15055 ss-10</strain>
    </source>
</reference>
<evidence type="ECO:0000256" key="1">
    <source>
        <dbReference type="SAM" id="MobiDB-lite"/>
    </source>
</evidence>
<proteinExistence type="predicted"/>
<feature type="compositionally biased region" description="Basic and acidic residues" evidence="1">
    <location>
        <begin position="194"/>
        <end position="209"/>
    </location>
</feature>
<dbReference type="CDD" id="cd09917">
    <property type="entry name" value="F-box_SF"/>
    <property type="match status" value="1"/>
</dbReference>
<evidence type="ECO:0000313" key="3">
    <source>
        <dbReference type="EMBL" id="KIY68476.1"/>
    </source>
</evidence>
<dbReference type="EMBL" id="KN880502">
    <property type="protein sequence ID" value="KIY68476.1"/>
    <property type="molecule type" value="Genomic_DNA"/>
</dbReference>